<dbReference type="AlphaFoldDB" id="A0A5N5J577"/>
<evidence type="ECO:0000256" key="7">
    <source>
        <dbReference type="ARBA" id="ARBA00022777"/>
    </source>
</evidence>
<reference evidence="16" key="1">
    <citation type="journal article" date="2019" name="Gigascience">
        <title>De novo genome assembly of the endangered Acer yangbiense, a plant species with extremely small populations endemic to Yunnan Province, China.</title>
        <authorList>
            <person name="Yang J."/>
            <person name="Wariss H.M."/>
            <person name="Tao L."/>
            <person name="Zhang R."/>
            <person name="Yun Q."/>
            <person name="Hollingsworth P."/>
            <person name="Dao Z."/>
            <person name="Luo G."/>
            <person name="Guo H."/>
            <person name="Ma Y."/>
            <person name="Sun W."/>
        </authorList>
    </citation>
    <scope>NUCLEOTIDE SEQUENCE [LARGE SCALE GENOMIC DNA]</scope>
    <source>
        <strain evidence="16">cv. br00</strain>
    </source>
</reference>
<name>A0A5N5J577_9ROSI</name>
<dbReference type="InterPro" id="IPR018451">
    <property type="entry name" value="NAF/FISL_domain"/>
</dbReference>
<dbReference type="InterPro" id="IPR004041">
    <property type="entry name" value="NAF_dom"/>
</dbReference>
<dbReference type="CDD" id="cd12195">
    <property type="entry name" value="CIPK_C"/>
    <property type="match status" value="1"/>
</dbReference>
<dbReference type="Gene3D" id="1.10.510.10">
    <property type="entry name" value="Transferase(Phosphotransferase) domain 1"/>
    <property type="match status" value="1"/>
</dbReference>
<dbReference type="PANTHER" id="PTHR43895">
    <property type="entry name" value="CALCIUM/CALMODULIN-DEPENDENT PROTEIN KINASE KINASE-RELATED"/>
    <property type="match status" value="1"/>
</dbReference>
<evidence type="ECO:0000259" key="13">
    <source>
        <dbReference type="PROSITE" id="PS50011"/>
    </source>
</evidence>
<protein>
    <recommendedName>
        <fullName evidence="3">non-specific serine/threonine protein kinase</fullName>
        <ecNumber evidence="3">2.7.11.1</ecNumber>
    </recommendedName>
</protein>
<evidence type="ECO:0000256" key="4">
    <source>
        <dbReference type="ARBA" id="ARBA00022527"/>
    </source>
</evidence>
<evidence type="ECO:0000256" key="2">
    <source>
        <dbReference type="ARBA" id="ARBA00006234"/>
    </source>
</evidence>
<dbReference type="PROSITE" id="PS00108">
    <property type="entry name" value="PROTEIN_KINASE_ST"/>
    <property type="match status" value="1"/>
</dbReference>
<dbReference type="PANTHER" id="PTHR43895:SF151">
    <property type="entry name" value="CBL-INTERACTING SERINE_THREONINE-PROTEIN KINASE 11"/>
    <property type="match status" value="1"/>
</dbReference>
<keyword evidence="6 12" id="KW-0547">Nucleotide-binding</keyword>
<proteinExistence type="inferred from homology"/>
<evidence type="ECO:0000256" key="1">
    <source>
        <dbReference type="ARBA" id="ARBA00001936"/>
    </source>
</evidence>
<keyword evidence="8 12" id="KW-0067">ATP-binding</keyword>
<dbReference type="Pfam" id="PF00069">
    <property type="entry name" value="Pkinase"/>
    <property type="match status" value="1"/>
</dbReference>
<evidence type="ECO:0000313" key="16">
    <source>
        <dbReference type="Proteomes" id="UP000326939"/>
    </source>
</evidence>
<dbReference type="Gene3D" id="3.30.310.80">
    <property type="entry name" value="Kinase associated domain 1, KA1"/>
    <property type="match status" value="1"/>
</dbReference>
<dbReference type="FunFam" id="1.10.510.10:FF:000653">
    <property type="entry name" value="Non-specific serine/threonine protein kinase"/>
    <property type="match status" value="1"/>
</dbReference>
<comment type="catalytic activity">
    <reaction evidence="11">
        <text>L-seryl-[protein] + ATP = O-phospho-L-seryl-[protein] + ADP + H(+)</text>
        <dbReference type="Rhea" id="RHEA:17989"/>
        <dbReference type="Rhea" id="RHEA-COMP:9863"/>
        <dbReference type="Rhea" id="RHEA-COMP:11604"/>
        <dbReference type="ChEBI" id="CHEBI:15378"/>
        <dbReference type="ChEBI" id="CHEBI:29999"/>
        <dbReference type="ChEBI" id="CHEBI:30616"/>
        <dbReference type="ChEBI" id="CHEBI:83421"/>
        <dbReference type="ChEBI" id="CHEBI:456216"/>
        <dbReference type="EC" id="2.7.11.1"/>
    </reaction>
</comment>
<evidence type="ECO:0000256" key="12">
    <source>
        <dbReference type="PROSITE-ProRule" id="PRU10141"/>
    </source>
</evidence>
<evidence type="ECO:0000256" key="3">
    <source>
        <dbReference type="ARBA" id="ARBA00012513"/>
    </source>
</evidence>
<dbReference type="GO" id="GO:0004674">
    <property type="term" value="F:protein serine/threonine kinase activity"/>
    <property type="evidence" value="ECO:0007669"/>
    <property type="project" value="UniProtKB-KW"/>
</dbReference>
<gene>
    <name evidence="15" type="ORF">DKX38_029933</name>
</gene>
<keyword evidence="5" id="KW-0808">Transferase</keyword>
<comment type="caution">
    <text evidence="15">The sequence shown here is derived from an EMBL/GenBank/DDBJ whole genome shotgun (WGS) entry which is preliminary data.</text>
</comment>
<keyword evidence="16" id="KW-1185">Reference proteome</keyword>
<dbReference type="GO" id="GO:0005524">
    <property type="term" value="F:ATP binding"/>
    <property type="evidence" value="ECO:0007669"/>
    <property type="project" value="UniProtKB-UniRule"/>
</dbReference>
<dbReference type="PROSITE" id="PS50816">
    <property type="entry name" value="NAF"/>
    <property type="match status" value="1"/>
</dbReference>
<dbReference type="EMBL" id="VDCV01000019">
    <property type="protein sequence ID" value="KAB5512905.1"/>
    <property type="molecule type" value="Genomic_DNA"/>
</dbReference>
<sequence length="535" mass="59886">MPAPMLRGLTGSMSSLLMRIGAPDFEKTGGSDEQMEVSLSMARRFLSGPGSSPPRCTSKCGNCTPCKPVHVAMPPGTPVTTEYYPEAWRCKCGNRYQTGSSISREARMPEIEHVSENALFGKYEVGKLLGCGAFAKVYHARDVQTGKSVAIKIINKKKIANPSLMSNIKREISIMRKLNHPNIVKIIEVLASKTKIYCVMEYVKGGELFSKIAKGRFSEDLSRKYFRQLISAVGYCHLRGVFHRDLKPENLLLDENGNLKVSDFGLSAVRDQIQLDGLLHTLCGTPAYVAPEILTKKGYDGAKIDVWSCGVILFVLSAGYLPFNDSNLMAMYKKIYKGEFQCPKWMSTDLKRFLSRLLNTNPETRITIDEILKDPWFKKGKHKEVNFYGEEFNKGTGGEKKDEEFASTSLNAFDIISFSSGLNLSGLFDDSYNVVDDGERLVSTESPEDLVKKVEEFAKEERLRVKRRKEWGLEMEGQNGNLMLSVEIRRLTDTLFVVEANRNGGDAGCYKEIWNNKLKPVINGLMSTNSKGNDD</sequence>
<dbReference type="Pfam" id="PF03822">
    <property type="entry name" value="NAF"/>
    <property type="match status" value="1"/>
</dbReference>
<keyword evidence="9" id="KW-0464">Manganese</keyword>
<keyword evidence="4" id="KW-0723">Serine/threonine-protein kinase</keyword>
<dbReference type="PROSITE" id="PS50011">
    <property type="entry name" value="PROTEIN_KINASE_DOM"/>
    <property type="match status" value="1"/>
</dbReference>
<feature type="domain" description="Protein kinase" evidence="13">
    <location>
        <begin position="123"/>
        <end position="377"/>
    </location>
</feature>
<dbReference type="EC" id="2.7.11.1" evidence="3"/>
<dbReference type="FunFam" id="3.30.200.20:FF:000096">
    <property type="entry name" value="Non-specific serine/threonine protein kinase"/>
    <property type="match status" value="1"/>
</dbReference>
<feature type="domain" description="NAF" evidence="14">
    <location>
        <begin position="405"/>
        <end position="429"/>
    </location>
</feature>
<evidence type="ECO:0000259" key="14">
    <source>
        <dbReference type="PROSITE" id="PS50816"/>
    </source>
</evidence>
<comment type="cofactor">
    <cofactor evidence="1">
        <name>Mn(2+)</name>
        <dbReference type="ChEBI" id="CHEBI:29035"/>
    </cofactor>
</comment>
<feature type="binding site" evidence="12">
    <location>
        <position position="152"/>
    </location>
    <ligand>
        <name>ATP</name>
        <dbReference type="ChEBI" id="CHEBI:30616"/>
    </ligand>
</feature>
<dbReference type="InterPro" id="IPR017441">
    <property type="entry name" value="Protein_kinase_ATP_BS"/>
</dbReference>
<dbReference type="GO" id="GO:0007165">
    <property type="term" value="P:signal transduction"/>
    <property type="evidence" value="ECO:0007669"/>
    <property type="project" value="InterPro"/>
</dbReference>
<organism evidence="15 16">
    <name type="scientific">Salix brachista</name>
    <dbReference type="NCBI Taxonomy" id="2182728"/>
    <lineage>
        <taxon>Eukaryota</taxon>
        <taxon>Viridiplantae</taxon>
        <taxon>Streptophyta</taxon>
        <taxon>Embryophyta</taxon>
        <taxon>Tracheophyta</taxon>
        <taxon>Spermatophyta</taxon>
        <taxon>Magnoliopsida</taxon>
        <taxon>eudicotyledons</taxon>
        <taxon>Gunneridae</taxon>
        <taxon>Pentapetalae</taxon>
        <taxon>rosids</taxon>
        <taxon>fabids</taxon>
        <taxon>Malpighiales</taxon>
        <taxon>Salicaceae</taxon>
        <taxon>Saliceae</taxon>
        <taxon>Salix</taxon>
    </lineage>
</organism>
<dbReference type="GO" id="GO:0106310">
    <property type="term" value="F:protein serine kinase activity"/>
    <property type="evidence" value="ECO:0007669"/>
    <property type="project" value="RHEA"/>
</dbReference>
<dbReference type="InterPro" id="IPR008271">
    <property type="entry name" value="Ser/Thr_kinase_AS"/>
</dbReference>
<dbReference type="SUPFAM" id="SSF56112">
    <property type="entry name" value="Protein kinase-like (PK-like)"/>
    <property type="match status" value="1"/>
</dbReference>
<dbReference type="InterPro" id="IPR011009">
    <property type="entry name" value="Kinase-like_dom_sf"/>
</dbReference>
<evidence type="ECO:0000256" key="6">
    <source>
        <dbReference type="ARBA" id="ARBA00022741"/>
    </source>
</evidence>
<accession>A0A5N5J577</accession>
<evidence type="ECO:0000313" key="15">
    <source>
        <dbReference type="EMBL" id="KAB5512905.1"/>
    </source>
</evidence>
<evidence type="ECO:0000256" key="8">
    <source>
        <dbReference type="ARBA" id="ARBA00022840"/>
    </source>
</evidence>
<dbReference type="Gene3D" id="3.30.200.20">
    <property type="entry name" value="Phosphorylase Kinase, domain 1"/>
    <property type="match status" value="1"/>
</dbReference>
<evidence type="ECO:0000256" key="11">
    <source>
        <dbReference type="ARBA" id="ARBA00048679"/>
    </source>
</evidence>
<evidence type="ECO:0000256" key="9">
    <source>
        <dbReference type="ARBA" id="ARBA00023211"/>
    </source>
</evidence>
<dbReference type="PROSITE" id="PS00107">
    <property type="entry name" value="PROTEIN_KINASE_ATP"/>
    <property type="match status" value="1"/>
</dbReference>
<comment type="catalytic activity">
    <reaction evidence="10">
        <text>L-threonyl-[protein] + ATP = O-phospho-L-threonyl-[protein] + ADP + H(+)</text>
        <dbReference type="Rhea" id="RHEA:46608"/>
        <dbReference type="Rhea" id="RHEA-COMP:11060"/>
        <dbReference type="Rhea" id="RHEA-COMP:11605"/>
        <dbReference type="ChEBI" id="CHEBI:15378"/>
        <dbReference type="ChEBI" id="CHEBI:30013"/>
        <dbReference type="ChEBI" id="CHEBI:30616"/>
        <dbReference type="ChEBI" id="CHEBI:61977"/>
        <dbReference type="ChEBI" id="CHEBI:456216"/>
        <dbReference type="EC" id="2.7.11.1"/>
    </reaction>
</comment>
<dbReference type="SMART" id="SM00220">
    <property type="entry name" value="S_TKc"/>
    <property type="match status" value="1"/>
</dbReference>
<evidence type="ECO:0000256" key="10">
    <source>
        <dbReference type="ARBA" id="ARBA00047899"/>
    </source>
</evidence>
<dbReference type="InterPro" id="IPR000719">
    <property type="entry name" value="Prot_kinase_dom"/>
</dbReference>
<dbReference type="Pfam" id="PF17181">
    <property type="entry name" value="EPF"/>
    <property type="match status" value="1"/>
</dbReference>
<dbReference type="Proteomes" id="UP000326939">
    <property type="component" value="Chromosome 19"/>
</dbReference>
<keyword evidence="7" id="KW-0418">Kinase</keyword>
<evidence type="ECO:0000256" key="5">
    <source>
        <dbReference type="ARBA" id="ARBA00022679"/>
    </source>
</evidence>
<comment type="similarity">
    <text evidence="2">Belongs to the protein kinase superfamily. CAMK Ser/Thr protein kinase family. SNF1 subfamily.</text>
</comment>